<dbReference type="AlphaFoldDB" id="A0AAV2TUG7"/>
<reference evidence="3" key="1">
    <citation type="submission" date="2024-06" db="EMBL/GenBank/DDBJ databases">
        <authorList>
            <person name="Liu X."/>
            <person name="Lenzi L."/>
            <person name="Haldenby T S."/>
            <person name="Uol C."/>
        </authorList>
    </citation>
    <scope>NUCLEOTIDE SEQUENCE</scope>
</reference>
<feature type="region of interest" description="Disordered" evidence="1">
    <location>
        <begin position="678"/>
        <end position="734"/>
    </location>
</feature>
<feature type="region of interest" description="Disordered" evidence="1">
    <location>
        <begin position="1"/>
        <end position="25"/>
    </location>
</feature>
<dbReference type="Proteomes" id="UP001497525">
    <property type="component" value="Unassembled WGS sequence"/>
</dbReference>
<dbReference type="InterPro" id="IPR030417">
    <property type="entry name" value="MS4A"/>
</dbReference>
<dbReference type="PANTHER" id="PTHR23320:SF130">
    <property type="entry name" value="TRANSMEMBRANE PROTEIN 212"/>
    <property type="match status" value="1"/>
</dbReference>
<dbReference type="PANTHER" id="PTHR23320">
    <property type="entry name" value="MEMBRANE-SPANNING 4-DOMAINS SUBFAMILY A MS4A -RELATED"/>
    <property type="match status" value="1"/>
</dbReference>
<feature type="transmembrane region" description="Helical" evidence="2">
    <location>
        <begin position="262"/>
        <end position="283"/>
    </location>
</feature>
<keyword evidence="2" id="KW-0812">Transmembrane</keyword>
<evidence type="ECO:0000313" key="4">
    <source>
        <dbReference type="Proteomes" id="UP001497525"/>
    </source>
</evidence>
<name>A0AAV2TUG7_CALDB</name>
<protein>
    <submittedName>
        <fullName evidence="3">Uncharacterized protein</fullName>
    </submittedName>
</protein>
<accession>A0AAV2TUG7</accession>
<gene>
    <name evidence="3" type="ORF">CDAUBV1_LOCUS15047</name>
</gene>
<evidence type="ECO:0000313" key="3">
    <source>
        <dbReference type="EMBL" id="CAL5139849.1"/>
    </source>
</evidence>
<sequence length="826" mass="90828">MLPGPGFQSYAQSSPPNESAGGFDADRSLFSDVELPFRTREHCSTADRLRSDNQLILSDANFRGDSTPELRSYSLIACYHRRSVDETPKLHYMPSRDIRTAVPVVEEGAQDTSGSAQNFSIPCPAQLCHVHAADENSTAIFSAAHESFDNIHGHRSEAYPSFPVNDNHLQYSAPNSELCDHPVVENPDTPHSPVLHCNPCGCFSLLCSRRCFPSKFTQSQYNQGSCWSRFCHAMFPLHCIFPTCTCSQCPRWRRRRIPNESLLILSIIQLLCGFAAIILSSVALTKTVFLYQMATGMWAGFLMLVAGTQGLIAARRPIVCTLVGLLVFCLIVTVAACLLICVSVAGTIEDGFFDGMNSKGGSRHHLVRFTYSFHKLDRPFQISDTSHSFFSSQGLSNTFIPVLSNFTGVGPLRLKIPGKDLAVSIPDGNLRTCQVILHVLLLLIGILESSVSLSTSIICCRYVCSRAGRSRCNRDAYAARTNIVSFNSATANQAAALLQSGDMTQFTGSGNVLLAVSSGSISDSNMNLNPTSENRVLEPLIHHTMAPFLPSSSRPALILTQAGTGAMAWTAARAAATLLNRNKPLYPPDCQLTGNSGSVASEDVSVLSNFTGIRSYFTRNRRRQTRLRRLNRPRLLFTSLSTPVPQNCPHSDRIGFCNDGPILPPGSTLIYVMPSPSQEQPPMIFPPFPPTYSSLQRRPSSPNLPRDLPSAERCLPGQSHQVGSRAERGRPRRSNVRRVLSSIFIQRRLRRRESNSNVRIRPRRGRYRGSRAAASALICASDRLLQPVLIIEDPSTPDFRSADLRGDPPAYCAVDPNLHSPVHKQD</sequence>
<dbReference type="EMBL" id="CAXLJL010000667">
    <property type="protein sequence ID" value="CAL5139849.1"/>
    <property type="molecule type" value="Genomic_DNA"/>
</dbReference>
<feature type="transmembrane region" description="Helical" evidence="2">
    <location>
        <begin position="289"/>
        <end position="306"/>
    </location>
</feature>
<keyword evidence="2" id="KW-1133">Transmembrane helix</keyword>
<organism evidence="3 4">
    <name type="scientific">Calicophoron daubneyi</name>
    <name type="common">Rumen fluke</name>
    <name type="synonym">Paramphistomum daubneyi</name>
    <dbReference type="NCBI Taxonomy" id="300641"/>
    <lineage>
        <taxon>Eukaryota</taxon>
        <taxon>Metazoa</taxon>
        <taxon>Spiralia</taxon>
        <taxon>Lophotrochozoa</taxon>
        <taxon>Platyhelminthes</taxon>
        <taxon>Trematoda</taxon>
        <taxon>Digenea</taxon>
        <taxon>Plagiorchiida</taxon>
        <taxon>Pronocephalata</taxon>
        <taxon>Paramphistomoidea</taxon>
        <taxon>Paramphistomidae</taxon>
        <taxon>Calicophoron</taxon>
    </lineage>
</organism>
<feature type="compositionally biased region" description="Polar residues" evidence="1">
    <location>
        <begin position="691"/>
        <end position="703"/>
    </location>
</feature>
<feature type="transmembrane region" description="Helical" evidence="2">
    <location>
        <begin position="318"/>
        <end position="348"/>
    </location>
</feature>
<evidence type="ECO:0000256" key="1">
    <source>
        <dbReference type="SAM" id="MobiDB-lite"/>
    </source>
</evidence>
<evidence type="ECO:0000256" key="2">
    <source>
        <dbReference type="SAM" id="Phobius"/>
    </source>
</evidence>
<comment type="caution">
    <text evidence="3">The sequence shown here is derived from an EMBL/GenBank/DDBJ whole genome shotgun (WGS) entry which is preliminary data.</text>
</comment>
<keyword evidence="2" id="KW-0472">Membrane</keyword>
<proteinExistence type="predicted"/>